<name>A0AAW8R002_9ALTE</name>
<reference evidence="1 2" key="1">
    <citation type="submission" date="2023-09" db="EMBL/GenBank/DDBJ databases">
        <authorList>
            <person name="Rey-Velasco X."/>
        </authorList>
    </citation>
    <scope>NUCLEOTIDE SEQUENCE [LARGE SCALE GENOMIC DNA]</scope>
    <source>
        <strain evidence="1 2">W409</strain>
    </source>
</reference>
<dbReference type="PROSITE" id="PS51257">
    <property type="entry name" value="PROKAR_LIPOPROTEIN"/>
    <property type="match status" value="1"/>
</dbReference>
<dbReference type="RefSeq" id="WP_311360320.1">
    <property type="nucleotide sequence ID" value="NZ_JAVRIE010000001.1"/>
</dbReference>
<evidence type="ECO:0008006" key="3">
    <source>
        <dbReference type="Google" id="ProtNLM"/>
    </source>
</evidence>
<dbReference type="AlphaFoldDB" id="A0AAW8R002"/>
<dbReference type="EMBL" id="JAVRIE010000001">
    <property type="protein sequence ID" value="MDT0581527.1"/>
    <property type="molecule type" value="Genomic_DNA"/>
</dbReference>
<evidence type="ECO:0000313" key="1">
    <source>
        <dbReference type="EMBL" id="MDT0581527.1"/>
    </source>
</evidence>
<protein>
    <recommendedName>
        <fullName evidence="3">DUF4398 domain-containing protein</fullName>
    </recommendedName>
</protein>
<accession>A0AAW8R002</accession>
<keyword evidence="2" id="KW-1185">Reference proteome</keyword>
<gene>
    <name evidence="1" type="ORF">RM544_03180</name>
</gene>
<proteinExistence type="predicted"/>
<evidence type="ECO:0000313" key="2">
    <source>
        <dbReference type="Proteomes" id="UP001249020"/>
    </source>
</evidence>
<organism evidence="1 2">
    <name type="scientific">Brumicola blandensis</name>
    <dbReference type="NCBI Taxonomy" id="3075611"/>
    <lineage>
        <taxon>Bacteria</taxon>
        <taxon>Pseudomonadati</taxon>
        <taxon>Pseudomonadota</taxon>
        <taxon>Gammaproteobacteria</taxon>
        <taxon>Alteromonadales</taxon>
        <taxon>Alteromonadaceae</taxon>
        <taxon>Brumicola</taxon>
    </lineage>
</organism>
<comment type="caution">
    <text evidence="1">The sequence shown here is derived from an EMBL/GenBank/DDBJ whole genome shotgun (WGS) entry which is preliminary data.</text>
</comment>
<sequence length="176" mass="19582">MKTLLILLTTLTILSGCASSPKMEEFANDPEGMWEQGKKYAEKGEKLIIDGEKALEASRKQLREGEAMIQSGSDAIIKARQDYQLEVTRIGGSSSPKEIEYEAERLQAIGERWEDAIESVKKGNALVAKSKANQTKAQQKIKEGREIAEIGANFIRNSQRMKLNLPLLDAPESMTR</sequence>
<dbReference type="Proteomes" id="UP001249020">
    <property type="component" value="Unassembled WGS sequence"/>
</dbReference>